<dbReference type="GO" id="GO:0016212">
    <property type="term" value="F:kynurenine-oxoglutarate transaminase activity"/>
    <property type="evidence" value="ECO:0007669"/>
    <property type="project" value="TreeGrafter"/>
</dbReference>
<dbReference type="Gramene" id="CME121CT">
    <property type="protein sequence ID" value="CME121CT"/>
    <property type="gene ID" value="CME121C"/>
</dbReference>
<proteinExistence type="inferred from homology"/>
<keyword evidence="3 7" id="KW-0032">Aminotransferase</keyword>
<dbReference type="EMBL" id="AP006487">
    <property type="protein sequence ID" value="BAM79341.1"/>
    <property type="molecule type" value="Genomic_DNA"/>
</dbReference>
<dbReference type="eggNOG" id="KOG0257">
    <property type="taxonomic scope" value="Eukaryota"/>
</dbReference>
<dbReference type="PANTHER" id="PTHR43807">
    <property type="entry name" value="FI04487P"/>
    <property type="match status" value="1"/>
</dbReference>
<keyword evidence="8" id="KW-1185">Reference proteome</keyword>
<dbReference type="Gene3D" id="3.40.640.10">
    <property type="entry name" value="Type I PLP-dependent aspartate aminotransferase-like (Major domain)"/>
    <property type="match status" value="1"/>
</dbReference>
<evidence type="ECO:0000256" key="5">
    <source>
        <dbReference type="ARBA" id="ARBA00022898"/>
    </source>
</evidence>
<dbReference type="Pfam" id="PF00155">
    <property type="entry name" value="Aminotran_1_2"/>
    <property type="match status" value="1"/>
</dbReference>
<evidence type="ECO:0000256" key="3">
    <source>
        <dbReference type="ARBA" id="ARBA00022576"/>
    </source>
</evidence>
<dbReference type="OMA" id="PRDFKLC"/>
<dbReference type="AlphaFoldDB" id="M1UPJ5"/>
<dbReference type="InterPro" id="IPR015421">
    <property type="entry name" value="PyrdxlP-dep_Trfase_major"/>
</dbReference>
<reference evidence="7 8" key="1">
    <citation type="journal article" date="2004" name="Nature">
        <title>Genome sequence of the ultrasmall unicellular red alga Cyanidioschyzon merolae 10D.</title>
        <authorList>
            <person name="Matsuzaki M."/>
            <person name="Misumi O."/>
            <person name="Shin-i T."/>
            <person name="Maruyama S."/>
            <person name="Takahara M."/>
            <person name="Miyagishima S."/>
            <person name="Mori T."/>
            <person name="Nishida K."/>
            <person name="Yagisawa F."/>
            <person name="Nishida K."/>
            <person name="Yoshida Y."/>
            <person name="Nishimura Y."/>
            <person name="Nakao S."/>
            <person name="Kobayashi T."/>
            <person name="Momoyama Y."/>
            <person name="Higashiyama T."/>
            <person name="Minoda A."/>
            <person name="Sano M."/>
            <person name="Nomoto H."/>
            <person name="Oishi K."/>
            <person name="Hayashi H."/>
            <person name="Ohta F."/>
            <person name="Nishizaka S."/>
            <person name="Haga S."/>
            <person name="Miura S."/>
            <person name="Morishita T."/>
            <person name="Kabeya Y."/>
            <person name="Terasawa K."/>
            <person name="Suzuki Y."/>
            <person name="Ishii Y."/>
            <person name="Asakawa S."/>
            <person name="Takano H."/>
            <person name="Ohta N."/>
            <person name="Kuroiwa H."/>
            <person name="Tanaka K."/>
            <person name="Shimizu N."/>
            <person name="Sugano S."/>
            <person name="Sato N."/>
            <person name="Nozaki H."/>
            <person name="Ogasawara N."/>
            <person name="Kohara Y."/>
            <person name="Kuroiwa T."/>
        </authorList>
    </citation>
    <scope>NUCLEOTIDE SEQUENCE [LARGE SCALE GENOMIC DNA]</scope>
    <source>
        <strain evidence="7 8">10D</strain>
    </source>
</reference>
<dbReference type="FunFam" id="3.40.640.10:FF:000024">
    <property type="entry name" value="Kynurenine--oxoglutarate transaminase 3"/>
    <property type="match status" value="1"/>
</dbReference>
<dbReference type="InterPro" id="IPR004839">
    <property type="entry name" value="Aminotransferase_I/II_large"/>
</dbReference>
<keyword evidence="5" id="KW-0663">Pyridoxal phosphate</keyword>
<keyword evidence="4" id="KW-0808">Transferase</keyword>
<dbReference type="GeneID" id="16992885"/>
<evidence type="ECO:0000256" key="4">
    <source>
        <dbReference type="ARBA" id="ARBA00022679"/>
    </source>
</evidence>
<comment type="similarity">
    <text evidence="2">Belongs to the class-I pyridoxal-phosphate-dependent aminotransferase family.</text>
</comment>
<evidence type="ECO:0000256" key="1">
    <source>
        <dbReference type="ARBA" id="ARBA00001933"/>
    </source>
</evidence>
<feature type="domain" description="Aminotransferase class I/classII large" evidence="6">
    <location>
        <begin position="126"/>
        <end position="528"/>
    </location>
</feature>
<dbReference type="SUPFAM" id="SSF53383">
    <property type="entry name" value="PLP-dependent transferases"/>
    <property type="match status" value="1"/>
</dbReference>
<evidence type="ECO:0000313" key="7">
    <source>
        <dbReference type="EMBL" id="BAM79341.1"/>
    </source>
</evidence>
<comment type="cofactor">
    <cofactor evidence="1">
        <name>pyridoxal 5'-phosphate</name>
        <dbReference type="ChEBI" id="CHEBI:597326"/>
    </cofactor>
</comment>
<protein>
    <submittedName>
        <fullName evidence="7">Probable kynurenine aminotransferase</fullName>
    </submittedName>
</protein>
<dbReference type="InterPro" id="IPR015422">
    <property type="entry name" value="PyrdxlP-dep_Trfase_small"/>
</dbReference>
<evidence type="ECO:0000256" key="2">
    <source>
        <dbReference type="ARBA" id="ARBA00007441"/>
    </source>
</evidence>
<sequence>MKRCVHAPDIRVSEAVERGYAQSCSCGGTLGDAGARAIGASSGALGVAAVLMRASPRVHRTPRYVREHSGREAACHRSWQSSLAELQTRGSMGPTVATIPRKLVALGAKPSVWLEFTPLAAALRAVNLGQGFPDWEPPAWVAGAAKNAVADLAPETQQYARSRGHPRLLETIADVYGRLRFHGRRLDPNRNVLVTNGASGAIYLAISCLVDDGDEVVVFEPTFDIYMGAIRLAGGIPRCVPLVWRAPPRAKVANEDATEPASCAADWCIDWEALREAIGPRTRVLMLNTPHNPLGKVLTRKELEQLAELVHAHPQVTVVSDEVYENIVFEGREHISFGTLPHMFDRCVSIFSAGKNFSVTGWKIGWMIGPEELIQRFHAAQQFVVFSVCTPMQVAVAECLAEAERRHYFRELAALYQERRDQLVATLRQSGLDPIVPQGGYFVVANFGKLPGFTNQFPAALSALEGGRVPGLEIDDATRHRADYNFARWLSFECGVTPIPLSAFFCERHADRANTLVRFAFCKQSQVLEEVSRRLQRFRDISGR</sequence>
<dbReference type="Gene3D" id="3.90.1150.10">
    <property type="entry name" value="Aspartate Aminotransferase, domain 1"/>
    <property type="match status" value="1"/>
</dbReference>
<organism evidence="7 8">
    <name type="scientific">Cyanidioschyzon merolae (strain NIES-3377 / 10D)</name>
    <name type="common">Unicellular red alga</name>
    <dbReference type="NCBI Taxonomy" id="280699"/>
    <lineage>
        <taxon>Eukaryota</taxon>
        <taxon>Rhodophyta</taxon>
        <taxon>Bangiophyceae</taxon>
        <taxon>Cyanidiales</taxon>
        <taxon>Cyanidiaceae</taxon>
        <taxon>Cyanidioschyzon</taxon>
    </lineage>
</organism>
<dbReference type="HOGENOM" id="CLU_017584_4_0_1"/>
<dbReference type="InterPro" id="IPR015424">
    <property type="entry name" value="PyrdxlP-dep_Trfase"/>
</dbReference>
<dbReference type="STRING" id="280699.M1UPJ5"/>
<dbReference type="CDD" id="cd00609">
    <property type="entry name" value="AAT_like"/>
    <property type="match status" value="1"/>
</dbReference>
<dbReference type="InterPro" id="IPR051326">
    <property type="entry name" value="Kynurenine-oxoglutarate_AT"/>
</dbReference>
<dbReference type="PANTHER" id="PTHR43807:SF20">
    <property type="entry name" value="FI04487P"/>
    <property type="match status" value="1"/>
</dbReference>
<dbReference type="GO" id="GO:0005739">
    <property type="term" value="C:mitochondrion"/>
    <property type="evidence" value="ECO:0007669"/>
    <property type="project" value="TreeGrafter"/>
</dbReference>
<dbReference type="Proteomes" id="UP000007014">
    <property type="component" value="Chromosome 5"/>
</dbReference>
<gene>
    <name evidence="7" type="ORF">CYME_CME121C</name>
</gene>
<dbReference type="GO" id="GO:0030170">
    <property type="term" value="F:pyridoxal phosphate binding"/>
    <property type="evidence" value="ECO:0007669"/>
    <property type="project" value="InterPro"/>
</dbReference>
<dbReference type="RefSeq" id="XP_005535627.1">
    <property type="nucleotide sequence ID" value="XM_005535570.1"/>
</dbReference>
<evidence type="ECO:0000313" key="8">
    <source>
        <dbReference type="Proteomes" id="UP000007014"/>
    </source>
</evidence>
<evidence type="ECO:0000259" key="6">
    <source>
        <dbReference type="Pfam" id="PF00155"/>
    </source>
</evidence>
<name>M1UPJ5_CYAM1</name>
<reference evidence="7 8" key="2">
    <citation type="journal article" date="2007" name="BMC Biol.">
        <title>A 100%-complete sequence reveals unusually simple genomic features in the hot-spring red alga Cyanidioschyzon merolae.</title>
        <authorList>
            <person name="Nozaki H."/>
            <person name="Takano H."/>
            <person name="Misumi O."/>
            <person name="Terasawa K."/>
            <person name="Matsuzaki M."/>
            <person name="Maruyama S."/>
            <person name="Nishida K."/>
            <person name="Yagisawa F."/>
            <person name="Yoshida Y."/>
            <person name="Fujiwara T."/>
            <person name="Takio S."/>
            <person name="Tamura K."/>
            <person name="Chung S.J."/>
            <person name="Nakamura S."/>
            <person name="Kuroiwa H."/>
            <person name="Tanaka K."/>
            <person name="Sato N."/>
            <person name="Kuroiwa T."/>
        </authorList>
    </citation>
    <scope>NUCLEOTIDE SEQUENCE [LARGE SCALE GENOMIC DNA]</scope>
    <source>
        <strain evidence="7 8">10D</strain>
    </source>
</reference>
<dbReference type="OrthoDB" id="2414662at2759"/>
<accession>M1UPJ5</accession>
<dbReference type="KEGG" id="cme:CYME_CME121C"/>